<protein>
    <submittedName>
        <fullName evidence="1">Uncharacterized protein</fullName>
    </submittedName>
</protein>
<proteinExistence type="predicted"/>
<name>A0A2V3IGS7_9FLOR</name>
<gene>
    <name evidence="1" type="ORF">BWQ96_08970</name>
</gene>
<accession>A0A2V3IGS7</accession>
<dbReference type="EMBL" id="NBIV01000223">
    <property type="protein sequence ID" value="PXF41295.1"/>
    <property type="molecule type" value="Genomic_DNA"/>
</dbReference>
<dbReference type="AlphaFoldDB" id="A0A2V3IGS7"/>
<evidence type="ECO:0000313" key="2">
    <source>
        <dbReference type="Proteomes" id="UP000247409"/>
    </source>
</evidence>
<comment type="caution">
    <text evidence="1">The sequence shown here is derived from an EMBL/GenBank/DDBJ whole genome shotgun (WGS) entry which is preliminary data.</text>
</comment>
<evidence type="ECO:0000313" key="1">
    <source>
        <dbReference type="EMBL" id="PXF41295.1"/>
    </source>
</evidence>
<reference evidence="1 2" key="1">
    <citation type="journal article" date="2018" name="Mol. Biol. Evol.">
        <title>Analysis of the draft genome of the red seaweed Gracilariopsis chorda provides insights into genome size evolution in Rhodophyta.</title>
        <authorList>
            <person name="Lee J."/>
            <person name="Yang E.C."/>
            <person name="Graf L."/>
            <person name="Yang J.H."/>
            <person name="Qiu H."/>
            <person name="Zel Zion U."/>
            <person name="Chan C.X."/>
            <person name="Stephens T.G."/>
            <person name="Weber A.P.M."/>
            <person name="Boo G.H."/>
            <person name="Boo S.M."/>
            <person name="Kim K.M."/>
            <person name="Shin Y."/>
            <person name="Jung M."/>
            <person name="Lee S.J."/>
            <person name="Yim H.S."/>
            <person name="Lee J.H."/>
            <person name="Bhattacharya D."/>
            <person name="Yoon H.S."/>
        </authorList>
    </citation>
    <scope>NUCLEOTIDE SEQUENCE [LARGE SCALE GENOMIC DNA]</scope>
    <source>
        <strain evidence="1 2">SKKU-2015</strain>
        <tissue evidence="1">Whole body</tissue>
    </source>
</reference>
<sequence length="99" mass="11313">MVREATDKVIKTTDVINTEHNILHTVAYKNYLEFAEAFAEERNMLCTDKEILPNETLNTNTGAFFTSYVGMGAQRERKQQCEVAEHQLFVQLQAAEASR</sequence>
<keyword evidence="2" id="KW-1185">Reference proteome</keyword>
<organism evidence="1 2">
    <name type="scientific">Gracilariopsis chorda</name>
    <dbReference type="NCBI Taxonomy" id="448386"/>
    <lineage>
        <taxon>Eukaryota</taxon>
        <taxon>Rhodophyta</taxon>
        <taxon>Florideophyceae</taxon>
        <taxon>Rhodymeniophycidae</taxon>
        <taxon>Gracilariales</taxon>
        <taxon>Gracilariaceae</taxon>
        <taxon>Gracilariopsis</taxon>
    </lineage>
</organism>
<dbReference type="Proteomes" id="UP000247409">
    <property type="component" value="Unassembled WGS sequence"/>
</dbReference>